<keyword evidence="5 7" id="KW-0418">Kinase</keyword>
<reference evidence="7" key="1">
    <citation type="submission" date="2021-11" db="EMBL/GenBank/DDBJ databases">
        <title>Genome sequence.</title>
        <authorList>
            <person name="Sun Q."/>
        </authorList>
    </citation>
    <scope>NUCLEOTIDE SEQUENCE</scope>
    <source>
        <strain evidence="7">JC740</strain>
    </source>
</reference>
<dbReference type="InterPro" id="IPR001977">
    <property type="entry name" value="Depp_CoAkinase"/>
</dbReference>
<comment type="catalytic activity">
    <reaction evidence="5">
        <text>3'-dephospho-CoA + ATP = ADP + CoA + H(+)</text>
        <dbReference type="Rhea" id="RHEA:18245"/>
        <dbReference type="ChEBI" id="CHEBI:15378"/>
        <dbReference type="ChEBI" id="CHEBI:30616"/>
        <dbReference type="ChEBI" id="CHEBI:57287"/>
        <dbReference type="ChEBI" id="CHEBI:57328"/>
        <dbReference type="ChEBI" id="CHEBI:456216"/>
        <dbReference type="EC" id="2.7.1.24"/>
    </reaction>
</comment>
<evidence type="ECO:0000256" key="5">
    <source>
        <dbReference type="HAMAP-Rule" id="MF_00376"/>
    </source>
</evidence>
<keyword evidence="8" id="KW-1185">Reference proteome</keyword>
<dbReference type="EMBL" id="JAJKFW010000006">
    <property type="protein sequence ID" value="MCC9641377.1"/>
    <property type="molecule type" value="Genomic_DNA"/>
</dbReference>
<comment type="function">
    <text evidence="5">Catalyzes the phosphorylation of the 3'-hydroxyl group of dephosphocoenzyme A to form coenzyme A.</text>
</comment>
<keyword evidence="2 5" id="KW-0547">Nucleotide-binding</keyword>
<evidence type="ECO:0000313" key="8">
    <source>
        <dbReference type="Proteomes" id="UP001430306"/>
    </source>
</evidence>
<dbReference type="Pfam" id="PF01121">
    <property type="entry name" value="CoaE"/>
    <property type="match status" value="1"/>
</dbReference>
<dbReference type="RefSeq" id="WP_230271466.1">
    <property type="nucleotide sequence ID" value="NZ_JAJKFW010000006.1"/>
</dbReference>
<evidence type="ECO:0000256" key="6">
    <source>
        <dbReference type="NCBIfam" id="TIGR00152"/>
    </source>
</evidence>
<keyword evidence="5 7" id="KW-0808">Transferase</keyword>
<dbReference type="PANTHER" id="PTHR10695:SF46">
    <property type="entry name" value="BIFUNCTIONAL COENZYME A SYNTHASE-RELATED"/>
    <property type="match status" value="1"/>
</dbReference>
<comment type="caution">
    <text evidence="7">The sequence shown here is derived from an EMBL/GenBank/DDBJ whole genome shotgun (WGS) entry which is preliminary data.</text>
</comment>
<gene>
    <name evidence="5 7" type="primary">coaE</name>
    <name evidence="7" type="ORF">LOC71_03755</name>
</gene>
<evidence type="ECO:0000256" key="2">
    <source>
        <dbReference type="ARBA" id="ARBA00022741"/>
    </source>
</evidence>
<accession>A0ABS8NEM1</accession>
<keyword evidence="5" id="KW-0963">Cytoplasm</keyword>
<protein>
    <recommendedName>
        <fullName evidence="5 6">Dephospho-CoA kinase</fullName>
        <ecNumber evidence="5 6">2.7.1.24</ecNumber>
    </recommendedName>
    <alternativeName>
        <fullName evidence="5">Dephosphocoenzyme A kinase</fullName>
    </alternativeName>
</protein>
<comment type="pathway">
    <text evidence="5">Cofactor biosynthesis; coenzyme A biosynthesis; CoA from (R)-pantothenate: step 5/5.</text>
</comment>
<comment type="subcellular location">
    <subcellularLocation>
        <location evidence="5">Cytoplasm</location>
    </subcellularLocation>
</comment>
<comment type="similarity">
    <text evidence="1 5">Belongs to the CoaE family.</text>
</comment>
<evidence type="ECO:0000256" key="3">
    <source>
        <dbReference type="ARBA" id="ARBA00022840"/>
    </source>
</evidence>
<dbReference type="CDD" id="cd02022">
    <property type="entry name" value="DPCK"/>
    <property type="match status" value="1"/>
</dbReference>
<dbReference type="NCBIfam" id="TIGR00152">
    <property type="entry name" value="dephospho-CoA kinase"/>
    <property type="match status" value="1"/>
</dbReference>
<evidence type="ECO:0000313" key="7">
    <source>
        <dbReference type="EMBL" id="MCC9641377.1"/>
    </source>
</evidence>
<proteinExistence type="inferred from homology"/>
<dbReference type="InterPro" id="IPR027417">
    <property type="entry name" value="P-loop_NTPase"/>
</dbReference>
<evidence type="ECO:0000256" key="4">
    <source>
        <dbReference type="ARBA" id="ARBA00022993"/>
    </source>
</evidence>
<dbReference type="SUPFAM" id="SSF52540">
    <property type="entry name" value="P-loop containing nucleoside triphosphate hydrolases"/>
    <property type="match status" value="1"/>
</dbReference>
<keyword evidence="4 5" id="KW-0173">Coenzyme A biosynthesis</keyword>
<dbReference type="HAMAP" id="MF_00376">
    <property type="entry name" value="Dephospho_CoA_kinase"/>
    <property type="match status" value="1"/>
</dbReference>
<dbReference type="PANTHER" id="PTHR10695">
    <property type="entry name" value="DEPHOSPHO-COA KINASE-RELATED"/>
    <property type="match status" value="1"/>
</dbReference>
<dbReference type="PROSITE" id="PS51219">
    <property type="entry name" value="DPCK"/>
    <property type="match status" value="1"/>
</dbReference>
<dbReference type="Gene3D" id="3.40.50.300">
    <property type="entry name" value="P-loop containing nucleotide triphosphate hydrolases"/>
    <property type="match status" value="1"/>
</dbReference>
<evidence type="ECO:0000256" key="1">
    <source>
        <dbReference type="ARBA" id="ARBA00009018"/>
    </source>
</evidence>
<dbReference type="GO" id="GO:0004140">
    <property type="term" value="F:dephospho-CoA kinase activity"/>
    <property type="evidence" value="ECO:0007669"/>
    <property type="project" value="UniProtKB-EC"/>
</dbReference>
<dbReference type="EC" id="2.7.1.24" evidence="5 6"/>
<keyword evidence="3 5" id="KW-0067">ATP-binding</keyword>
<organism evidence="7 8">
    <name type="scientific">Rhodopirellula halodulae</name>
    <dbReference type="NCBI Taxonomy" id="2894198"/>
    <lineage>
        <taxon>Bacteria</taxon>
        <taxon>Pseudomonadati</taxon>
        <taxon>Planctomycetota</taxon>
        <taxon>Planctomycetia</taxon>
        <taxon>Pirellulales</taxon>
        <taxon>Pirellulaceae</taxon>
        <taxon>Rhodopirellula</taxon>
    </lineage>
</organism>
<sequence length="211" mass="23569">MTDGELPEPRPPIIGVIGPPCSGKSTVAKHLQSRGGEWINADLIAKQQLDCPDVIQELTERLGSSIVTDDGTISKKHLADLVFGDDADSFARLRVLESVVHPRTRRAIHDRIAEAARQERPFVILDIPLLIESGYQSICDEVWCMEISAEHHQRLLAERGWDDSELQRRAARQLPWKEKAAASTRVLRNEGTLADLKASVDVCLHETLNRD</sequence>
<dbReference type="Proteomes" id="UP001430306">
    <property type="component" value="Unassembled WGS sequence"/>
</dbReference>
<feature type="binding site" evidence="5">
    <location>
        <begin position="21"/>
        <end position="26"/>
    </location>
    <ligand>
        <name>ATP</name>
        <dbReference type="ChEBI" id="CHEBI:30616"/>
    </ligand>
</feature>
<name>A0ABS8NEM1_9BACT</name>